<keyword evidence="6" id="KW-1185">Reference proteome</keyword>
<dbReference type="SMART" id="SM00906">
    <property type="entry name" value="Fungal_trans"/>
    <property type="match status" value="1"/>
</dbReference>
<evidence type="ECO:0000313" key="5">
    <source>
        <dbReference type="EMBL" id="PYH49003.1"/>
    </source>
</evidence>
<reference evidence="5 6" key="1">
    <citation type="submission" date="2016-12" db="EMBL/GenBank/DDBJ databases">
        <title>The genomes of Aspergillus section Nigri reveals drivers in fungal speciation.</title>
        <authorList>
            <consortium name="DOE Joint Genome Institute"/>
            <person name="Vesth T.C."/>
            <person name="Nybo J."/>
            <person name="Theobald S."/>
            <person name="Brandl J."/>
            <person name="Frisvad J.C."/>
            <person name="Nielsen K.F."/>
            <person name="Lyhne E.K."/>
            <person name="Kogle M.E."/>
            <person name="Kuo A."/>
            <person name="Riley R."/>
            <person name="Clum A."/>
            <person name="Nolan M."/>
            <person name="Lipzen A."/>
            <person name="Salamov A."/>
            <person name="Henrissat B."/>
            <person name="Wiebenga A."/>
            <person name="De Vries R.P."/>
            <person name="Grigoriev I.V."/>
            <person name="Mortensen U.H."/>
            <person name="Andersen M.R."/>
            <person name="Baker S.E."/>
        </authorList>
    </citation>
    <scope>NUCLEOTIDE SEQUENCE [LARGE SCALE GENOMIC DNA]</scope>
    <source>
        <strain evidence="5 6">JOP 1030-1</strain>
    </source>
</reference>
<dbReference type="OrthoDB" id="103819at2759"/>
<keyword evidence="2" id="KW-0804">Transcription</keyword>
<dbReference type="AlphaFoldDB" id="A0A318ZXG2"/>
<dbReference type="InterPro" id="IPR050987">
    <property type="entry name" value="AtrR-like"/>
</dbReference>
<evidence type="ECO:0000256" key="2">
    <source>
        <dbReference type="ARBA" id="ARBA00023163"/>
    </source>
</evidence>
<accession>A0A318ZXG2</accession>
<feature type="domain" description="Xylanolytic transcriptional activator regulatory" evidence="4">
    <location>
        <begin position="198"/>
        <end position="271"/>
    </location>
</feature>
<evidence type="ECO:0000313" key="6">
    <source>
        <dbReference type="Proteomes" id="UP000248349"/>
    </source>
</evidence>
<dbReference type="GO" id="GO:0003700">
    <property type="term" value="F:DNA-binding transcription factor activity"/>
    <property type="evidence" value="ECO:0007669"/>
    <property type="project" value="InterPro"/>
</dbReference>
<evidence type="ECO:0000259" key="4">
    <source>
        <dbReference type="SMART" id="SM00906"/>
    </source>
</evidence>
<dbReference type="RefSeq" id="XP_025434985.1">
    <property type="nucleotide sequence ID" value="XM_025578999.1"/>
</dbReference>
<dbReference type="PANTHER" id="PTHR46910:SF1">
    <property type="entry name" value="MISCELLANEOUS ZN(II)2CYS6 TRANSCRIPTION FACTOR (EUROFUNG)-RELATED"/>
    <property type="match status" value="1"/>
</dbReference>
<dbReference type="GO" id="GO:0008270">
    <property type="term" value="F:zinc ion binding"/>
    <property type="evidence" value="ECO:0007669"/>
    <property type="project" value="InterPro"/>
</dbReference>
<dbReference type="STRING" id="1450539.A0A318ZXG2"/>
<evidence type="ECO:0000256" key="3">
    <source>
        <dbReference type="ARBA" id="ARBA00023242"/>
    </source>
</evidence>
<keyword evidence="3" id="KW-0539">Nucleus</keyword>
<evidence type="ECO:0000256" key="1">
    <source>
        <dbReference type="ARBA" id="ARBA00023015"/>
    </source>
</evidence>
<dbReference type="CDD" id="cd12148">
    <property type="entry name" value="fungal_TF_MHR"/>
    <property type="match status" value="1"/>
</dbReference>
<organism evidence="5 6">
    <name type="scientific">Aspergillus saccharolyticus JOP 1030-1</name>
    <dbReference type="NCBI Taxonomy" id="1450539"/>
    <lineage>
        <taxon>Eukaryota</taxon>
        <taxon>Fungi</taxon>
        <taxon>Dikarya</taxon>
        <taxon>Ascomycota</taxon>
        <taxon>Pezizomycotina</taxon>
        <taxon>Eurotiomycetes</taxon>
        <taxon>Eurotiomycetidae</taxon>
        <taxon>Eurotiales</taxon>
        <taxon>Aspergillaceae</taxon>
        <taxon>Aspergillus</taxon>
        <taxon>Aspergillus subgen. Circumdati</taxon>
    </lineage>
</organism>
<dbReference type="InterPro" id="IPR007219">
    <property type="entry name" value="XnlR_reg_dom"/>
</dbReference>
<dbReference type="Proteomes" id="UP000248349">
    <property type="component" value="Unassembled WGS sequence"/>
</dbReference>
<sequence>MQSEHDKFSRADLDSLDGTDSSNYHAAQARSIIEVELDDCRHIILEQQSALRAALDLVSRIADSERVGSNAPAEDGFSVDSSVGIPDAPPLELIFMLFPGYQWSDHISEESFERMAAEILEEHCKGQVFQQISVCVYVRAIFHFLYLARSTTSSTVRNRLFQTTSTYIAAAVQSIHKFDILAAPSLLSIQALLSINQCWILNSYAARQITALGHHKIQDTAPSTGVQRDVHNALLWCFFLDKTLSSLLGRPSSLPDLNVSSTDLIGIDSSLPYGSLFRICLEIAQIQDKLSNRRTMDTLDDLETRMRRLLPDLQGKRNATHRSMELDWISADFCFYAVMVEIHRTRLRCSFSPMIRRETLLCARRSVEAFQYLQQHPTELPGFNDPYPSFLTWSLLFYPLSPCFVLFCNIIGSLDRNDYDLMRNIIQALSQYKHDPHLQKLFDLLASLEKLCEPLFQADDDGYSHSHQEAASSLYPRVSLDPAAVHSLNEGTEAGHMSAPDGDLARAMEVASGIPTPVIGSSGDWLMWQLFNTQVPLGWMNPEFAGYGAL</sequence>
<dbReference type="PANTHER" id="PTHR46910">
    <property type="entry name" value="TRANSCRIPTION FACTOR PDR1"/>
    <property type="match status" value="1"/>
</dbReference>
<dbReference type="GO" id="GO:0006351">
    <property type="term" value="P:DNA-templated transcription"/>
    <property type="evidence" value="ECO:0007669"/>
    <property type="project" value="InterPro"/>
</dbReference>
<proteinExistence type="predicted"/>
<dbReference type="GO" id="GO:0003677">
    <property type="term" value="F:DNA binding"/>
    <property type="evidence" value="ECO:0007669"/>
    <property type="project" value="InterPro"/>
</dbReference>
<dbReference type="EMBL" id="KZ821220">
    <property type="protein sequence ID" value="PYH49003.1"/>
    <property type="molecule type" value="Genomic_DNA"/>
</dbReference>
<dbReference type="GeneID" id="37080228"/>
<protein>
    <recommendedName>
        <fullName evidence="4">Xylanolytic transcriptional activator regulatory domain-containing protein</fullName>
    </recommendedName>
</protein>
<name>A0A318ZXG2_9EURO</name>
<gene>
    <name evidence="5" type="ORF">BP01DRAFT_413372</name>
</gene>
<keyword evidence="1" id="KW-0805">Transcription regulation</keyword>